<dbReference type="AlphaFoldDB" id="A0A183F350"/>
<evidence type="ECO:0000256" key="5">
    <source>
        <dbReference type="SAM" id="Phobius"/>
    </source>
</evidence>
<dbReference type="Proteomes" id="UP000050761">
    <property type="component" value="Unassembled WGS sequence"/>
</dbReference>
<evidence type="ECO:0000313" key="7">
    <source>
        <dbReference type="Proteomes" id="UP000050761"/>
    </source>
</evidence>
<proteinExistence type="predicted"/>
<dbReference type="GO" id="GO:0012505">
    <property type="term" value="C:endomembrane system"/>
    <property type="evidence" value="ECO:0007669"/>
    <property type="project" value="UniProtKB-SubCell"/>
</dbReference>
<evidence type="ECO:0000256" key="1">
    <source>
        <dbReference type="ARBA" id="ARBA00004127"/>
    </source>
</evidence>
<name>A0A183F350_HELPZ</name>
<protein>
    <submittedName>
        <fullName evidence="8">MARVEL domain-containing protein</fullName>
    </submittedName>
</protein>
<accession>A0A3P7WZP8</accession>
<feature type="transmembrane region" description="Helical" evidence="5">
    <location>
        <begin position="37"/>
        <end position="60"/>
    </location>
</feature>
<evidence type="ECO:0000313" key="6">
    <source>
        <dbReference type="EMBL" id="VDO18975.1"/>
    </source>
</evidence>
<feature type="transmembrane region" description="Helical" evidence="5">
    <location>
        <begin position="12"/>
        <end position="31"/>
    </location>
</feature>
<organism evidence="7 8">
    <name type="scientific">Heligmosomoides polygyrus</name>
    <name type="common">Parasitic roundworm</name>
    <dbReference type="NCBI Taxonomy" id="6339"/>
    <lineage>
        <taxon>Eukaryota</taxon>
        <taxon>Metazoa</taxon>
        <taxon>Ecdysozoa</taxon>
        <taxon>Nematoda</taxon>
        <taxon>Chromadorea</taxon>
        <taxon>Rhabditida</taxon>
        <taxon>Rhabditina</taxon>
        <taxon>Rhabditomorpha</taxon>
        <taxon>Strongyloidea</taxon>
        <taxon>Heligmosomidae</taxon>
        <taxon>Heligmosomoides</taxon>
    </lineage>
</organism>
<dbReference type="OrthoDB" id="5792724at2759"/>
<keyword evidence="2 5" id="KW-0812">Transmembrane</keyword>
<keyword evidence="3 5" id="KW-1133">Transmembrane helix</keyword>
<accession>A0A183F350</accession>
<keyword evidence="4 5" id="KW-0472">Membrane</keyword>
<gene>
    <name evidence="6" type="ORF">HPBE_LOCUS593</name>
</gene>
<dbReference type="PANTHER" id="PTHR12479:SF10">
    <property type="entry name" value="LYSOSOMAL-ASSOCIATED TRANSMEMBRANE PROTEIN"/>
    <property type="match status" value="1"/>
</dbReference>
<evidence type="ECO:0000256" key="2">
    <source>
        <dbReference type="ARBA" id="ARBA00022692"/>
    </source>
</evidence>
<dbReference type="InterPro" id="IPR051115">
    <property type="entry name" value="LAPTM_transporter"/>
</dbReference>
<feature type="transmembrane region" description="Helical" evidence="5">
    <location>
        <begin position="67"/>
        <end position="94"/>
    </location>
</feature>
<dbReference type="GO" id="GO:0005765">
    <property type="term" value="C:lysosomal membrane"/>
    <property type="evidence" value="ECO:0007669"/>
    <property type="project" value="TreeGrafter"/>
</dbReference>
<evidence type="ECO:0000256" key="4">
    <source>
        <dbReference type="ARBA" id="ARBA00023136"/>
    </source>
</evidence>
<comment type="subcellular location">
    <subcellularLocation>
        <location evidence="1">Endomembrane system</location>
        <topology evidence="1">Multi-pass membrane protein</topology>
    </subcellularLocation>
</comment>
<dbReference type="EMBL" id="UZAH01000450">
    <property type="protein sequence ID" value="VDO18975.1"/>
    <property type="molecule type" value="Genomic_DNA"/>
</dbReference>
<dbReference type="WBParaSite" id="HPBE_0000059201-mRNA-1">
    <property type="protein sequence ID" value="HPBE_0000059201-mRNA-1"/>
    <property type="gene ID" value="HPBE_0000059201"/>
</dbReference>
<feature type="transmembrane region" description="Helical" evidence="5">
    <location>
        <begin position="121"/>
        <end position="144"/>
    </location>
</feature>
<evidence type="ECO:0000313" key="8">
    <source>
        <dbReference type="WBParaSite" id="HPBE_0000059201-mRNA-1"/>
    </source>
</evidence>
<evidence type="ECO:0000256" key="3">
    <source>
        <dbReference type="ARBA" id="ARBA00022989"/>
    </source>
</evidence>
<reference evidence="6 7" key="1">
    <citation type="submission" date="2018-11" db="EMBL/GenBank/DDBJ databases">
        <authorList>
            <consortium name="Pathogen Informatics"/>
        </authorList>
    </citation>
    <scope>NUCLEOTIDE SEQUENCE [LARGE SCALE GENOMIC DNA]</scope>
</reference>
<keyword evidence="7" id="KW-1185">Reference proteome</keyword>
<dbReference type="PANTHER" id="PTHR12479">
    <property type="entry name" value="LYSOSOMAL-ASSOCIATED TRANSMEMBRANE PROTEIN"/>
    <property type="match status" value="1"/>
</dbReference>
<sequence>MRGVSHRAIKGSRLVAILLNVFIATNIIFSFTRSSTVAVYTLMTSAFAVVIFGSLLYGVYKEKRLYLVPYLVFQLISIGVTVIVLFSFIIAIALNSNMVTDLAKDIGNVDLHRPQQQLDRAITTFTVLLIVSLCVSGFVQAYFFEVRPFYLLTLTKICNTDHNSDP</sequence>
<reference evidence="8" key="2">
    <citation type="submission" date="2019-09" db="UniProtKB">
        <authorList>
            <consortium name="WormBaseParasite"/>
        </authorList>
    </citation>
    <scope>IDENTIFICATION</scope>
</reference>